<reference evidence="1 2" key="1">
    <citation type="submission" date="2019-06" db="EMBL/GenBank/DDBJ databases">
        <title>Draft genome sequence of [Clostridium] clostridioforme NBRC 113352.</title>
        <authorList>
            <person name="Miura T."/>
            <person name="Furukawa M."/>
            <person name="Shimamura M."/>
            <person name="Ohyama Y."/>
            <person name="Yamazoe A."/>
            <person name="Kawasaki H."/>
        </authorList>
    </citation>
    <scope>NUCLEOTIDE SEQUENCE [LARGE SCALE GENOMIC DNA]</scope>
    <source>
        <strain evidence="1 2">NBRC 113352</strain>
    </source>
</reference>
<gene>
    <name evidence="1" type="ORF">Ccl03g_20870</name>
</gene>
<accession>A0A829W8W4</accession>
<dbReference type="AlphaFoldDB" id="A0A829W8W4"/>
<evidence type="ECO:0000313" key="2">
    <source>
        <dbReference type="Proteomes" id="UP000315200"/>
    </source>
</evidence>
<comment type="caution">
    <text evidence="1">The sequence shown here is derived from an EMBL/GenBank/DDBJ whole genome shotgun (WGS) entry which is preliminary data.</text>
</comment>
<dbReference type="EMBL" id="BJLB01000001">
    <property type="protein sequence ID" value="GEA36374.1"/>
    <property type="molecule type" value="Genomic_DNA"/>
</dbReference>
<evidence type="ECO:0000313" key="1">
    <source>
        <dbReference type="EMBL" id="GEA36374.1"/>
    </source>
</evidence>
<dbReference type="RefSeq" id="WP_242827790.1">
    <property type="nucleotide sequence ID" value="NZ_JAAIST010000017.1"/>
</dbReference>
<dbReference type="Proteomes" id="UP000315200">
    <property type="component" value="Unassembled WGS sequence"/>
</dbReference>
<organism evidence="1 2">
    <name type="scientific">Enterocloster clostridioformis</name>
    <dbReference type="NCBI Taxonomy" id="1531"/>
    <lineage>
        <taxon>Bacteria</taxon>
        <taxon>Bacillati</taxon>
        <taxon>Bacillota</taxon>
        <taxon>Clostridia</taxon>
        <taxon>Lachnospirales</taxon>
        <taxon>Lachnospiraceae</taxon>
        <taxon>Enterocloster</taxon>
    </lineage>
</organism>
<proteinExistence type="predicted"/>
<sequence length="98" mass="11095">MSGLMMLSMMFGMVIMARSSAERIVDAEALMLPEGYDTMLTGDHESLIKEMRDGGRAGRWQGLLCQTAFHVLTFHGEYRYNFLYWILLNGNPEKGGNL</sequence>
<protein>
    <submittedName>
        <fullName evidence="1">Uncharacterized protein</fullName>
    </submittedName>
</protein>
<name>A0A829W8W4_9FIRM</name>